<dbReference type="AlphaFoldDB" id="A0A2J8XWG9"/>
<feature type="non-terminal residue" evidence="1">
    <location>
        <position position="1"/>
    </location>
</feature>
<name>A0A2J8XWG9_PONAB</name>
<accession>A0A2J8XWG9</accession>
<proteinExistence type="predicted"/>
<reference evidence="1" key="1">
    <citation type="submission" date="2017-12" db="EMBL/GenBank/DDBJ databases">
        <title>High-resolution comparative analysis of great ape genomes.</title>
        <authorList>
            <person name="Pollen A."/>
            <person name="Hastie A."/>
            <person name="Hormozdiari F."/>
            <person name="Dougherty M."/>
            <person name="Liu R."/>
            <person name="Chaisson M."/>
            <person name="Hoppe E."/>
            <person name="Hill C."/>
            <person name="Pang A."/>
            <person name="Hillier L."/>
            <person name="Baker C."/>
            <person name="Armstrong J."/>
            <person name="Shendure J."/>
            <person name="Paten B."/>
            <person name="Wilson R."/>
            <person name="Chao H."/>
            <person name="Schneider V."/>
            <person name="Ventura M."/>
            <person name="Kronenberg Z."/>
            <person name="Murali S."/>
            <person name="Gordon D."/>
            <person name="Cantsilieris S."/>
            <person name="Munson K."/>
            <person name="Nelson B."/>
            <person name="Raja A."/>
            <person name="Underwood J."/>
            <person name="Diekhans M."/>
            <person name="Fiddes I."/>
            <person name="Haussler D."/>
            <person name="Eichler E."/>
        </authorList>
    </citation>
    <scope>NUCLEOTIDE SEQUENCE [LARGE SCALE GENOMIC DNA]</scope>
    <source>
        <strain evidence="1">Susie</strain>
    </source>
</reference>
<sequence>FSNARLEEVGWLSGVRGLKSGGWCVQISRTHAPGQSRVLGRGLGYEQQVRGWGHCEALLVITLLIAAYLKLSVSLTHLNGRKETPFENLFVHLKVFTQVIHQVTHLLNQYH</sequence>
<gene>
    <name evidence="1" type="ORF">CR201_G0034112</name>
</gene>
<comment type="caution">
    <text evidence="1">The sequence shown here is derived from an EMBL/GenBank/DDBJ whole genome shotgun (WGS) entry which is preliminary data.</text>
</comment>
<organism evidence="1">
    <name type="scientific">Pongo abelii</name>
    <name type="common">Sumatran orangutan</name>
    <name type="synonym">Pongo pygmaeus abelii</name>
    <dbReference type="NCBI Taxonomy" id="9601"/>
    <lineage>
        <taxon>Eukaryota</taxon>
        <taxon>Metazoa</taxon>
        <taxon>Chordata</taxon>
        <taxon>Craniata</taxon>
        <taxon>Vertebrata</taxon>
        <taxon>Euteleostomi</taxon>
        <taxon>Mammalia</taxon>
        <taxon>Eutheria</taxon>
        <taxon>Euarchontoglires</taxon>
        <taxon>Primates</taxon>
        <taxon>Haplorrhini</taxon>
        <taxon>Catarrhini</taxon>
        <taxon>Hominidae</taxon>
        <taxon>Pongo</taxon>
    </lineage>
</organism>
<dbReference type="EMBL" id="NDHI03003300">
    <property type="protein sequence ID" value="PNJ86373.1"/>
    <property type="molecule type" value="Genomic_DNA"/>
</dbReference>
<evidence type="ECO:0000313" key="1">
    <source>
        <dbReference type="EMBL" id="PNJ86373.1"/>
    </source>
</evidence>
<protein>
    <submittedName>
        <fullName evidence="1">TAF1D isoform 20</fullName>
    </submittedName>
</protein>